<dbReference type="SMART" id="SM00382">
    <property type="entry name" value="AAA"/>
    <property type="match status" value="1"/>
</dbReference>
<feature type="domain" description="AAA+ ATPase" evidence="4">
    <location>
        <begin position="187"/>
        <end position="322"/>
    </location>
</feature>
<evidence type="ECO:0000313" key="6">
    <source>
        <dbReference type="Proteomes" id="UP000007934"/>
    </source>
</evidence>
<dbReference type="CDD" id="cd19481">
    <property type="entry name" value="RecA-like_protease"/>
    <property type="match status" value="1"/>
</dbReference>
<evidence type="ECO:0000259" key="4">
    <source>
        <dbReference type="SMART" id="SM00382"/>
    </source>
</evidence>
<dbReference type="SUPFAM" id="SSF52540">
    <property type="entry name" value="P-loop containing nucleoside triphosphate hydrolases"/>
    <property type="match status" value="1"/>
</dbReference>
<dbReference type="InterPro" id="IPR050221">
    <property type="entry name" value="26S_Proteasome_ATPase"/>
</dbReference>
<dbReference type="EMBL" id="FQ670179">
    <property type="protein sequence ID" value="CBY82872.1"/>
    <property type="molecule type" value="Genomic_DNA"/>
</dbReference>
<dbReference type="RefSeq" id="WP_013469238.1">
    <property type="nucleotide sequence ID" value="NC_014810.2"/>
</dbReference>
<dbReference type="Gene3D" id="1.10.8.60">
    <property type="match status" value="1"/>
</dbReference>
<dbReference type="PANTHER" id="PTHR23073">
    <property type="entry name" value="26S PROTEASOME REGULATORY SUBUNIT"/>
    <property type="match status" value="1"/>
</dbReference>
<dbReference type="Pfam" id="PF00004">
    <property type="entry name" value="AAA"/>
    <property type="match status" value="1"/>
</dbReference>
<organism evidence="5 6">
    <name type="scientific">Helicobacter felis (strain ATCC 49179 / CCUG 28539 / NCTC 12436 / CS1)</name>
    <dbReference type="NCBI Taxonomy" id="936155"/>
    <lineage>
        <taxon>Bacteria</taxon>
        <taxon>Pseudomonadati</taxon>
        <taxon>Campylobacterota</taxon>
        <taxon>Epsilonproteobacteria</taxon>
        <taxon>Campylobacterales</taxon>
        <taxon>Helicobacteraceae</taxon>
        <taxon>Helicobacter</taxon>
    </lineage>
</organism>
<dbReference type="InterPro" id="IPR003593">
    <property type="entry name" value="AAA+_ATPase"/>
</dbReference>
<keyword evidence="2" id="KW-0547">Nucleotide-binding</keyword>
<dbReference type="OrthoDB" id="9802352at2"/>
<dbReference type="HOGENOM" id="CLU_000688_25_2_7"/>
<evidence type="ECO:0000256" key="1">
    <source>
        <dbReference type="ARBA" id="ARBA00006914"/>
    </source>
</evidence>
<dbReference type="GO" id="GO:0005524">
    <property type="term" value="F:ATP binding"/>
    <property type="evidence" value="ECO:0007669"/>
    <property type="project" value="UniProtKB-KW"/>
</dbReference>
<dbReference type="eggNOG" id="COG1222">
    <property type="taxonomic scope" value="Bacteria"/>
</dbReference>
<sequence>MKTEAIFIQNDWIKQVDPKQLEAFGAEVKEVLEKQDYDFSGVQEVALVGVFDPNGTHKIQVKTQSYKPTSAEEVGISLLLSRLNHPINEALSEGKFLGLGAHFYLAINCTKTLQEHLNKQAQDKKAIKQEQENAPSLNLRVEDPRYSLEKIELDKKTKKGILEVITLVQKQDLIYEEWGFKEVDGIAKTIINFHGKPGTGKTMSAHIIAKELGKQIIHGNYADIESKFVGDAPKNLVAAFDLAQKSGAILFFDEADSFLGKRISNVTQSADQAVNSLRSELLKLLEERPVIVIFATNLLENYDKAFHSRILRSISFELPNAKQRQAIILKHIPTALYEKGMAQFSQEELEVLSKMAKGFSGREIKNAILNGLISAAKEDEPLPNFTYFKKAFKTAKKEFEKTHKEENRKESLSQRIKSNLKKGKFKTIRRKNDQ</sequence>
<keyword evidence="3" id="KW-0067">ATP-binding</keyword>
<proteinExistence type="inferred from homology"/>
<reference evidence="5 6" key="1">
    <citation type="journal article" date="2011" name="Genome Biol. Evol.">
        <title>Comparative whole genome sequence analysis of the carcinogenic bacterial model pathogen Helicobacter felis.</title>
        <authorList>
            <person name="Arnold I.C."/>
            <person name="Zigova Z."/>
            <person name="Holden M."/>
            <person name="Lawley T.D."/>
            <person name="Rad R."/>
            <person name="Dougan G."/>
            <person name="Falkow S."/>
            <person name="Bentley S.D."/>
            <person name="Muller A."/>
        </authorList>
    </citation>
    <scope>NUCLEOTIDE SEQUENCE [LARGE SCALE GENOMIC DNA]</scope>
    <source>
        <strain evidence="6">ATCC 49179 / CCUG 28539 / NCTC 12436 / CS1</strain>
    </source>
</reference>
<evidence type="ECO:0000313" key="5">
    <source>
        <dbReference type="EMBL" id="CBY82872.1"/>
    </source>
</evidence>
<dbReference type="AlphaFoldDB" id="E7ABJ3"/>
<dbReference type="InterPro" id="IPR003959">
    <property type="entry name" value="ATPase_AAA_core"/>
</dbReference>
<dbReference type="Proteomes" id="UP000007934">
    <property type="component" value="Chromosome"/>
</dbReference>
<dbReference type="GO" id="GO:0016887">
    <property type="term" value="F:ATP hydrolysis activity"/>
    <property type="evidence" value="ECO:0007669"/>
    <property type="project" value="InterPro"/>
</dbReference>
<dbReference type="InterPro" id="IPR027417">
    <property type="entry name" value="P-loop_NTPase"/>
</dbReference>
<accession>E7ABJ3</accession>
<comment type="similarity">
    <text evidence="1">Belongs to the AAA ATPase family.</text>
</comment>
<evidence type="ECO:0000256" key="3">
    <source>
        <dbReference type="ARBA" id="ARBA00022840"/>
    </source>
</evidence>
<evidence type="ECO:0000256" key="2">
    <source>
        <dbReference type="ARBA" id="ARBA00022741"/>
    </source>
</evidence>
<dbReference type="Gene3D" id="3.40.50.300">
    <property type="entry name" value="P-loop containing nucleotide triphosphate hydrolases"/>
    <property type="match status" value="1"/>
</dbReference>
<keyword evidence="6" id="KW-1185">Reference proteome</keyword>
<protein>
    <submittedName>
        <fullName evidence="5">AAA ATPase</fullName>
    </submittedName>
</protein>
<name>E7ABJ3_HELFC</name>
<dbReference type="STRING" id="936155.HFELIS_07880"/>
<dbReference type="KEGG" id="hfe:HFELIS_07880"/>
<gene>
    <name evidence="5" type="ordered locus">Hfelis_07880</name>
</gene>
<dbReference type="GeneID" id="36133647"/>